<dbReference type="AlphaFoldDB" id="A0AAD4KTU9"/>
<organism evidence="2 3">
    <name type="scientific">Talaromyces proteolyticus</name>
    <dbReference type="NCBI Taxonomy" id="1131652"/>
    <lineage>
        <taxon>Eukaryota</taxon>
        <taxon>Fungi</taxon>
        <taxon>Dikarya</taxon>
        <taxon>Ascomycota</taxon>
        <taxon>Pezizomycotina</taxon>
        <taxon>Eurotiomycetes</taxon>
        <taxon>Eurotiomycetidae</taxon>
        <taxon>Eurotiales</taxon>
        <taxon>Trichocomaceae</taxon>
        <taxon>Talaromyces</taxon>
        <taxon>Talaromyces sect. Bacilispori</taxon>
    </lineage>
</organism>
<dbReference type="InterPro" id="IPR036188">
    <property type="entry name" value="FAD/NAD-bd_sf"/>
</dbReference>
<accession>A0AAD4KTU9</accession>
<dbReference type="GeneID" id="70241152"/>
<name>A0AAD4KTU9_9EURO</name>
<dbReference type="Gene3D" id="1.10.405.20">
    <property type="match status" value="1"/>
</dbReference>
<dbReference type="RefSeq" id="XP_046074459.1">
    <property type="nucleotide sequence ID" value="XM_046210865.1"/>
</dbReference>
<keyword evidence="3" id="KW-1185">Reference proteome</keyword>
<dbReference type="Proteomes" id="UP001201262">
    <property type="component" value="Unassembled WGS sequence"/>
</dbReference>
<dbReference type="SUPFAM" id="SSF51905">
    <property type="entry name" value="FAD/NAD(P)-binding domain"/>
    <property type="match status" value="1"/>
</dbReference>
<keyword evidence="1" id="KW-0732">Signal</keyword>
<evidence type="ECO:0000313" key="3">
    <source>
        <dbReference type="Proteomes" id="UP001201262"/>
    </source>
</evidence>
<feature type="chain" id="PRO_5042272479" evidence="1">
    <location>
        <begin position="25"/>
        <end position="467"/>
    </location>
</feature>
<dbReference type="Gene3D" id="3.50.50.60">
    <property type="entry name" value="FAD/NAD(P)-binding domain"/>
    <property type="match status" value="1"/>
</dbReference>
<sequence length="467" mass="51716">MKKYTRVSLKLITFGLWRISAGLAERVNLDSINCATESIITRDVAVIGGGSSGTYAAIRLRDIGQSVVVVERNDRLGGHTHTYTDPVTKGKIDIGVEIWQDWDIVRNFFSRFKISLTKNEFAPSAVQYVDYRTGQLVSQYSPGNATDALTAYATQLAKYPYLEFGFDLPNPVPTDLLLPFGDFVEKYALDDTVPTIFKYAQGLGNILHQPTLYVMKNFGLVDLKSIQEGFLTTAKHDNSEIYERALAELGDNALLNTSIVATKRSITGYSSITVTTPCGRREIRAKKILLAIPPKLDNLDGFDLDATEKSLFQQFGNSAYYTGVLRYTGINDNTTVQNIGINTTYHLPVLPGIYSISPSVIPGLLNVKYGSPTALADVQVQSDIIASVQRLPNRTISVESPEFAIFASHTPFELTVSSSAIESGFYKRLYAMQGKRSTYYTGAAFHTQDSSLLWRFTEQLLPLIVEK</sequence>
<dbReference type="EMBL" id="JAJTJA010000004">
    <property type="protein sequence ID" value="KAH8700753.1"/>
    <property type="molecule type" value="Genomic_DNA"/>
</dbReference>
<evidence type="ECO:0000256" key="1">
    <source>
        <dbReference type="SAM" id="SignalP"/>
    </source>
</evidence>
<gene>
    <name evidence="2" type="ORF">BGW36DRAFT_291748</name>
</gene>
<protein>
    <submittedName>
        <fullName evidence="2">Amine oxidase, flavin-containing superfamily</fullName>
    </submittedName>
</protein>
<comment type="caution">
    <text evidence="2">The sequence shown here is derived from an EMBL/GenBank/DDBJ whole genome shotgun (WGS) entry which is preliminary data.</text>
</comment>
<dbReference type="Pfam" id="PF13450">
    <property type="entry name" value="NAD_binding_8"/>
    <property type="match status" value="1"/>
</dbReference>
<evidence type="ECO:0000313" key="2">
    <source>
        <dbReference type="EMBL" id="KAH8700753.1"/>
    </source>
</evidence>
<feature type="signal peptide" evidence="1">
    <location>
        <begin position="1"/>
        <end position="24"/>
    </location>
</feature>
<reference evidence="2" key="1">
    <citation type="submission" date="2021-12" db="EMBL/GenBank/DDBJ databases">
        <title>Convergent genome expansion in fungi linked to evolution of root-endophyte symbiosis.</title>
        <authorList>
            <consortium name="DOE Joint Genome Institute"/>
            <person name="Ke Y.-H."/>
            <person name="Bonito G."/>
            <person name="Liao H.-L."/>
            <person name="Looney B."/>
            <person name="Rojas-Flechas A."/>
            <person name="Nash J."/>
            <person name="Hameed K."/>
            <person name="Schadt C."/>
            <person name="Martin F."/>
            <person name="Crous P.W."/>
            <person name="Miettinen O."/>
            <person name="Magnuson J.K."/>
            <person name="Labbe J."/>
            <person name="Jacobson D."/>
            <person name="Doktycz M.J."/>
            <person name="Veneault-Fourrey C."/>
            <person name="Kuo A."/>
            <person name="Mondo S."/>
            <person name="Calhoun S."/>
            <person name="Riley R."/>
            <person name="Ohm R."/>
            <person name="LaButti K."/>
            <person name="Andreopoulos B."/>
            <person name="Pangilinan J."/>
            <person name="Nolan M."/>
            <person name="Tritt A."/>
            <person name="Clum A."/>
            <person name="Lipzen A."/>
            <person name="Daum C."/>
            <person name="Barry K."/>
            <person name="Grigoriev I.V."/>
            <person name="Vilgalys R."/>
        </authorList>
    </citation>
    <scope>NUCLEOTIDE SEQUENCE</scope>
    <source>
        <strain evidence="2">PMI_201</strain>
    </source>
</reference>
<dbReference type="Gene3D" id="3.30.70.1990">
    <property type="match status" value="1"/>
</dbReference>
<proteinExistence type="predicted"/>